<dbReference type="PROSITE" id="PS50110">
    <property type="entry name" value="RESPONSE_REGULATORY"/>
    <property type="match status" value="2"/>
</dbReference>
<dbReference type="Pfam" id="PF00672">
    <property type="entry name" value="HAMP"/>
    <property type="match status" value="1"/>
</dbReference>
<dbReference type="PANTHER" id="PTHR45339:SF5">
    <property type="entry name" value="HISTIDINE KINASE"/>
    <property type="match status" value="1"/>
</dbReference>
<dbReference type="SMART" id="SM00304">
    <property type="entry name" value="HAMP"/>
    <property type="match status" value="1"/>
</dbReference>
<evidence type="ECO:0000259" key="20">
    <source>
        <dbReference type="PROSITE" id="PS50110"/>
    </source>
</evidence>
<keyword evidence="24" id="KW-1185">Reference proteome</keyword>
<dbReference type="EMBL" id="RSED01000006">
    <property type="protein sequence ID" value="RRS04681.1"/>
    <property type="molecule type" value="Genomic_DNA"/>
</dbReference>
<feature type="domain" description="Response regulatory" evidence="20">
    <location>
        <begin position="729"/>
        <end position="848"/>
    </location>
</feature>
<evidence type="ECO:0000256" key="4">
    <source>
        <dbReference type="ARBA" id="ARBA00022553"/>
    </source>
</evidence>
<dbReference type="SMART" id="SM00073">
    <property type="entry name" value="HPT"/>
    <property type="match status" value="1"/>
</dbReference>
<protein>
    <recommendedName>
        <fullName evidence="14">Sensory/regulatory protein RpfC</fullName>
        <ecNumber evidence="3">2.7.13.3</ecNumber>
    </recommendedName>
    <alternativeName>
        <fullName evidence="15">Virulence sensor protein BvgS</fullName>
    </alternativeName>
</protein>
<evidence type="ECO:0000256" key="12">
    <source>
        <dbReference type="ARBA" id="ARBA00058004"/>
    </source>
</evidence>
<dbReference type="CDD" id="cd00082">
    <property type="entry name" value="HisKA"/>
    <property type="match status" value="1"/>
</dbReference>
<dbReference type="InterPro" id="IPR005467">
    <property type="entry name" value="His_kinase_dom"/>
</dbReference>
<feature type="domain" description="Response regulatory" evidence="20">
    <location>
        <begin position="577"/>
        <end position="706"/>
    </location>
</feature>
<comment type="subunit">
    <text evidence="13">At low DSF concentrations, interacts with RpfF.</text>
</comment>
<evidence type="ECO:0000256" key="1">
    <source>
        <dbReference type="ARBA" id="ARBA00000085"/>
    </source>
</evidence>
<dbReference type="Gene3D" id="6.10.340.10">
    <property type="match status" value="1"/>
</dbReference>
<dbReference type="FunFam" id="1.10.287.130:FF:000002">
    <property type="entry name" value="Two-component osmosensing histidine kinase"/>
    <property type="match status" value="1"/>
</dbReference>
<evidence type="ECO:0000259" key="19">
    <source>
        <dbReference type="PROSITE" id="PS50109"/>
    </source>
</evidence>
<dbReference type="Pfam" id="PF02518">
    <property type="entry name" value="HATPase_c"/>
    <property type="match status" value="1"/>
</dbReference>
<dbReference type="PRINTS" id="PR00344">
    <property type="entry name" value="BCTRLSENSOR"/>
</dbReference>
<evidence type="ECO:0000256" key="9">
    <source>
        <dbReference type="ARBA" id="ARBA00022840"/>
    </source>
</evidence>
<keyword evidence="4 17" id="KW-0597">Phosphoprotein</keyword>
<dbReference type="InterPro" id="IPR003594">
    <property type="entry name" value="HATPase_dom"/>
</dbReference>
<dbReference type="CDD" id="cd06225">
    <property type="entry name" value="HAMP"/>
    <property type="match status" value="1"/>
</dbReference>
<evidence type="ECO:0000259" key="22">
    <source>
        <dbReference type="PROSITE" id="PS50894"/>
    </source>
</evidence>
<dbReference type="PROSITE" id="PS50894">
    <property type="entry name" value="HPT"/>
    <property type="match status" value="1"/>
</dbReference>
<dbReference type="InterPro" id="IPR003660">
    <property type="entry name" value="HAMP_dom"/>
</dbReference>
<comment type="caution">
    <text evidence="23">The sequence shown here is derived from an EMBL/GenBank/DDBJ whole genome shotgun (WGS) entry which is preliminary data.</text>
</comment>
<evidence type="ECO:0000256" key="10">
    <source>
        <dbReference type="ARBA" id="ARBA00023012"/>
    </source>
</evidence>
<evidence type="ECO:0000256" key="6">
    <source>
        <dbReference type="ARBA" id="ARBA00022729"/>
    </source>
</evidence>
<evidence type="ECO:0000256" key="3">
    <source>
        <dbReference type="ARBA" id="ARBA00012438"/>
    </source>
</evidence>
<evidence type="ECO:0000256" key="13">
    <source>
        <dbReference type="ARBA" id="ARBA00064003"/>
    </source>
</evidence>
<keyword evidence="8" id="KW-0418">Kinase</keyword>
<evidence type="ECO:0000259" key="21">
    <source>
        <dbReference type="PROSITE" id="PS50885"/>
    </source>
</evidence>
<accession>A0A3R8U4T9</accession>
<dbReference type="SUPFAM" id="SSF52172">
    <property type="entry name" value="CheY-like"/>
    <property type="match status" value="2"/>
</dbReference>
<evidence type="ECO:0000313" key="24">
    <source>
        <dbReference type="Proteomes" id="UP000269265"/>
    </source>
</evidence>
<dbReference type="GO" id="GO:0000155">
    <property type="term" value="F:phosphorelay sensor kinase activity"/>
    <property type="evidence" value="ECO:0007669"/>
    <property type="project" value="InterPro"/>
</dbReference>
<organism evidence="23 24">
    <name type="scientific">Aquabacterium soli</name>
    <dbReference type="NCBI Taxonomy" id="2493092"/>
    <lineage>
        <taxon>Bacteria</taxon>
        <taxon>Pseudomonadati</taxon>
        <taxon>Pseudomonadota</taxon>
        <taxon>Betaproteobacteria</taxon>
        <taxon>Burkholderiales</taxon>
        <taxon>Aquabacterium</taxon>
    </lineage>
</organism>
<dbReference type="Gene3D" id="3.40.50.2300">
    <property type="match status" value="2"/>
</dbReference>
<dbReference type="PROSITE" id="PS50885">
    <property type="entry name" value="HAMP"/>
    <property type="match status" value="1"/>
</dbReference>
<evidence type="ECO:0000256" key="15">
    <source>
        <dbReference type="ARBA" id="ARBA00070152"/>
    </source>
</evidence>
<dbReference type="EC" id="2.7.13.3" evidence="3"/>
<feature type="domain" description="HPt" evidence="22">
    <location>
        <begin position="893"/>
        <end position="990"/>
    </location>
</feature>
<comment type="subcellular location">
    <subcellularLocation>
        <location evidence="2">Membrane</location>
    </subcellularLocation>
</comment>
<dbReference type="InterPro" id="IPR011006">
    <property type="entry name" value="CheY-like_superfamily"/>
</dbReference>
<dbReference type="SMART" id="SM00388">
    <property type="entry name" value="HisKA"/>
    <property type="match status" value="1"/>
</dbReference>
<keyword evidence="18" id="KW-0472">Membrane</keyword>
<dbReference type="CDD" id="cd00156">
    <property type="entry name" value="REC"/>
    <property type="match status" value="1"/>
</dbReference>
<keyword evidence="9" id="KW-0067">ATP-binding</keyword>
<keyword evidence="7" id="KW-0547">Nucleotide-binding</keyword>
<feature type="domain" description="Histidine kinase" evidence="19">
    <location>
        <begin position="334"/>
        <end position="559"/>
    </location>
</feature>
<evidence type="ECO:0000256" key="16">
    <source>
        <dbReference type="PROSITE-ProRule" id="PRU00110"/>
    </source>
</evidence>
<dbReference type="Pfam" id="PF01627">
    <property type="entry name" value="Hpt"/>
    <property type="match status" value="1"/>
</dbReference>
<dbReference type="SMART" id="SM00387">
    <property type="entry name" value="HATPase_c"/>
    <property type="match status" value="1"/>
</dbReference>
<feature type="transmembrane region" description="Helical" evidence="18">
    <location>
        <begin position="227"/>
        <end position="249"/>
    </location>
</feature>
<dbReference type="SUPFAM" id="SSF55874">
    <property type="entry name" value="ATPase domain of HSP90 chaperone/DNA topoisomerase II/histidine kinase"/>
    <property type="match status" value="1"/>
</dbReference>
<comment type="function">
    <text evidence="12">Member of the two-component regulatory system BvgS/BvgA. Phosphorylates BvgA via a four-step phosphorelay in response to environmental signals.</text>
</comment>
<evidence type="ECO:0000256" key="17">
    <source>
        <dbReference type="PROSITE-ProRule" id="PRU00169"/>
    </source>
</evidence>
<evidence type="ECO:0000256" key="14">
    <source>
        <dbReference type="ARBA" id="ARBA00068150"/>
    </source>
</evidence>
<feature type="modified residue" description="Phosphohistidine" evidence="16">
    <location>
        <position position="932"/>
    </location>
</feature>
<feature type="modified residue" description="4-aspartylphosphate" evidence="17">
    <location>
        <position position="641"/>
    </location>
</feature>
<dbReference type="InterPro" id="IPR008207">
    <property type="entry name" value="Sig_transdc_His_kin_Hpt_dom"/>
</dbReference>
<dbReference type="GO" id="GO:0005886">
    <property type="term" value="C:plasma membrane"/>
    <property type="evidence" value="ECO:0007669"/>
    <property type="project" value="UniProtKB-SubCell"/>
</dbReference>
<evidence type="ECO:0000256" key="2">
    <source>
        <dbReference type="ARBA" id="ARBA00004370"/>
    </source>
</evidence>
<dbReference type="Gene3D" id="1.20.120.160">
    <property type="entry name" value="HPT domain"/>
    <property type="match status" value="1"/>
</dbReference>
<keyword evidence="18" id="KW-0812">Transmembrane</keyword>
<dbReference type="InterPro" id="IPR004358">
    <property type="entry name" value="Sig_transdc_His_kin-like_C"/>
</dbReference>
<name>A0A3R8U4T9_9BURK</name>
<keyword evidence="11" id="KW-0843">Virulence</keyword>
<proteinExistence type="predicted"/>
<evidence type="ECO:0000256" key="11">
    <source>
        <dbReference type="ARBA" id="ARBA00023026"/>
    </source>
</evidence>
<dbReference type="InterPro" id="IPR001789">
    <property type="entry name" value="Sig_transdc_resp-reg_receiver"/>
</dbReference>
<keyword evidence="5" id="KW-0808">Transferase</keyword>
<evidence type="ECO:0000256" key="8">
    <source>
        <dbReference type="ARBA" id="ARBA00022777"/>
    </source>
</evidence>
<dbReference type="FunFam" id="3.30.565.10:FF:000010">
    <property type="entry name" value="Sensor histidine kinase RcsC"/>
    <property type="match status" value="1"/>
</dbReference>
<feature type="domain" description="HAMP" evidence="21">
    <location>
        <begin position="251"/>
        <end position="305"/>
    </location>
</feature>
<gene>
    <name evidence="23" type="ORF">EIP75_09700</name>
</gene>
<feature type="modified residue" description="4-aspartylphosphate" evidence="17">
    <location>
        <position position="781"/>
    </location>
</feature>
<reference evidence="23 24" key="1">
    <citation type="submission" date="2018-12" db="EMBL/GenBank/DDBJ databases">
        <title>The whole draft genome of Aquabacterium sp. SJQ9.</title>
        <authorList>
            <person name="Sun L."/>
            <person name="Gao X."/>
            <person name="Chen W."/>
            <person name="Huang K."/>
        </authorList>
    </citation>
    <scope>NUCLEOTIDE SEQUENCE [LARGE SCALE GENOMIC DNA]</scope>
    <source>
        <strain evidence="23 24">SJQ9</strain>
    </source>
</reference>
<dbReference type="InterPro" id="IPR036890">
    <property type="entry name" value="HATPase_C_sf"/>
</dbReference>
<evidence type="ECO:0000256" key="7">
    <source>
        <dbReference type="ARBA" id="ARBA00022741"/>
    </source>
</evidence>
<evidence type="ECO:0000256" key="5">
    <source>
        <dbReference type="ARBA" id="ARBA00022679"/>
    </source>
</evidence>
<dbReference type="SUPFAM" id="SSF47384">
    <property type="entry name" value="Homodimeric domain of signal transducing histidine kinase"/>
    <property type="match status" value="1"/>
</dbReference>
<dbReference type="InterPro" id="IPR036641">
    <property type="entry name" value="HPT_dom_sf"/>
</dbReference>
<sequence>MKLKTVSHTMFVGAMLALMANFAFLLVIRSAFDNSAQVAGQREQTTRALEHLRQETDLLRRLVRAYTATGNAKYLLTYYDIYAIRQGEKGDPAVGDPSAFWEARLIHQRLEPLPAIGDKLPLLARMKALNLSADELASLQRVVDATERLKKTEQVAFAATQGLYDAERHAFVSEGEPNLAYATQLVHSRAYEQDGVDLTRSIADLTQRADARTEAAVQEASTRVSRFIGMAVAVDLLLLPMMAGALMVIRRRVLRPIDALSRQARAFAAGDYTLRSQLRPDAVREMFALSATMDTMAQSIQNDLAARSQVQAALQEARDQAESATRAKSLFLANMSHEIRTPMNAIIGMTHLAQQTDLSDQQRDYLDKVASASQILLGVINDILDFSKIEAGRLTLENAPYRVEEVVGNALMMVRQKAQEREIELLCEFADPALLGEAAVVQGDVLRVGQVLTNLLSNAVKFTHSGHVRLRIGLQDRQADRLKLRFEISDTGIGMSPEQLGRLFQEFTQADDSTTRRYGGTGLGLSICQRLATLMGGSIEARSQLGAGSTFTVLLPVSVVAEPAVAVNPPLPVEALRVLVVDDQPDTREALAGLLQVMGVGQGSRDGRDGAVAVADSGAQALALAQAATTLGQPFDLVLLDWVLPDMPGGEVLRRLRGEQPGLDVVVISAYGWDSLQSHATGAGADTFLPKPILPAALRGLFARLTGVALSAPASAAAPDTVVRLDGLRVLLVEDNPLNQQLAIELLSRRGAVVSSVDNGCEAVEHLRMQGPTAYDVVLMDLHMPVMDGREATRQIRADERFRALPILAMTAHALDEEREQCLAIGMQDHISKPLDPRRLYATLAAYCPQVQANSVTIAPVPVPPPPTPPAGLRLPQVPGLDARQAVARLDGDQVLYLQVVNGFAAHAETNRPMLEAALGVQAWDTVVREAHTLRGLCATIGAHGLAQLAAAVEQATRQRDEAAIGTAAALLLEQLDDFLAGLRPQLKAPAVPAPVSASDIRPVASAGPDHSGQQHSQHVELERLVHDADSAAIGLWRQEREGFRAVLHPLVFTRLDTAIEQCDFDAALRLLQEERGEHAID</sequence>
<keyword evidence="18" id="KW-1133">Transmembrane helix</keyword>
<dbReference type="CDD" id="cd17546">
    <property type="entry name" value="REC_hyHK_CKI1_RcsC-like"/>
    <property type="match status" value="1"/>
</dbReference>
<keyword evidence="6" id="KW-0732">Signal</keyword>
<dbReference type="PANTHER" id="PTHR45339">
    <property type="entry name" value="HYBRID SIGNAL TRANSDUCTION HISTIDINE KINASE J"/>
    <property type="match status" value="1"/>
</dbReference>
<dbReference type="OrthoDB" id="9810730at2"/>
<comment type="catalytic activity">
    <reaction evidence="1">
        <text>ATP + protein L-histidine = ADP + protein N-phospho-L-histidine.</text>
        <dbReference type="EC" id="2.7.13.3"/>
    </reaction>
</comment>
<dbReference type="GO" id="GO:0005524">
    <property type="term" value="F:ATP binding"/>
    <property type="evidence" value="ECO:0007669"/>
    <property type="project" value="UniProtKB-KW"/>
</dbReference>
<dbReference type="Pfam" id="PF00072">
    <property type="entry name" value="Response_reg"/>
    <property type="match status" value="2"/>
</dbReference>
<dbReference type="InterPro" id="IPR036097">
    <property type="entry name" value="HisK_dim/P_sf"/>
</dbReference>
<dbReference type="SMART" id="SM00448">
    <property type="entry name" value="REC"/>
    <property type="match status" value="2"/>
</dbReference>
<dbReference type="AlphaFoldDB" id="A0A3R8U4T9"/>
<dbReference type="SUPFAM" id="SSF47226">
    <property type="entry name" value="Histidine-containing phosphotransfer domain, HPT domain"/>
    <property type="match status" value="1"/>
</dbReference>
<dbReference type="Proteomes" id="UP000269265">
    <property type="component" value="Unassembled WGS sequence"/>
</dbReference>
<dbReference type="Gene3D" id="3.30.565.10">
    <property type="entry name" value="Histidine kinase-like ATPase, C-terminal domain"/>
    <property type="match status" value="1"/>
</dbReference>
<keyword evidence="10" id="KW-0902">Two-component regulatory system</keyword>
<evidence type="ECO:0000256" key="18">
    <source>
        <dbReference type="SAM" id="Phobius"/>
    </source>
</evidence>
<dbReference type="PROSITE" id="PS50109">
    <property type="entry name" value="HIS_KIN"/>
    <property type="match status" value="1"/>
</dbReference>
<dbReference type="InterPro" id="IPR003661">
    <property type="entry name" value="HisK_dim/P_dom"/>
</dbReference>
<dbReference type="CDD" id="cd16922">
    <property type="entry name" value="HATPase_EvgS-ArcB-TorS-like"/>
    <property type="match status" value="1"/>
</dbReference>
<dbReference type="Pfam" id="PF00512">
    <property type="entry name" value="HisKA"/>
    <property type="match status" value="1"/>
</dbReference>
<dbReference type="RefSeq" id="WP_125243055.1">
    <property type="nucleotide sequence ID" value="NZ_RSED01000006.1"/>
</dbReference>
<evidence type="ECO:0000313" key="23">
    <source>
        <dbReference type="EMBL" id="RRS04681.1"/>
    </source>
</evidence>
<dbReference type="Gene3D" id="1.10.287.130">
    <property type="match status" value="1"/>
</dbReference>
<feature type="transmembrane region" description="Helical" evidence="18">
    <location>
        <begin position="6"/>
        <end position="28"/>
    </location>
</feature>